<dbReference type="EMBL" id="BAABEP010000001">
    <property type="protein sequence ID" value="GAA3707749.1"/>
    <property type="molecule type" value="Genomic_DNA"/>
</dbReference>
<comment type="caution">
    <text evidence="1">The sequence shown here is derived from an EMBL/GenBank/DDBJ whole genome shotgun (WGS) entry which is preliminary data.</text>
</comment>
<organism evidence="1 2">
    <name type="scientific">Streptomyces tremellae</name>
    <dbReference type="NCBI Taxonomy" id="1124239"/>
    <lineage>
        <taxon>Bacteria</taxon>
        <taxon>Bacillati</taxon>
        <taxon>Actinomycetota</taxon>
        <taxon>Actinomycetes</taxon>
        <taxon>Kitasatosporales</taxon>
        <taxon>Streptomycetaceae</taxon>
        <taxon>Streptomyces</taxon>
    </lineage>
</organism>
<gene>
    <name evidence="1" type="ORF">GCM10023082_02250</name>
</gene>
<dbReference type="RefSeq" id="WP_345639925.1">
    <property type="nucleotide sequence ID" value="NZ_BAABEP010000001.1"/>
</dbReference>
<accession>A0ABP7DQF3</accession>
<evidence type="ECO:0000313" key="2">
    <source>
        <dbReference type="Proteomes" id="UP001499884"/>
    </source>
</evidence>
<reference evidence="2" key="1">
    <citation type="journal article" date="2019" name="Int. J. Syst. Evol. Microbiol.">
        <title>The Global Catalogue of Microorganisms (GCM) 10K type strain sequencing project: providing services to taxonomists for standard genome sequencing and annotation.</title>
        <authorList>
            <consortium name="The Broad Institute Genomics Platform"/>
            <consortium name="The Broad Institute Genome Sequencing Center for Infectious Disease"/>
            <person name="Wu L."/>
            <person name="Ma J."/>
        </authorList>
    </citation>
    <scope>NUCLEOTIDE SEQUENCE [LARGE SCALE GENOMIC DNA]</scope>
    <source>
        <strain evidence="2">JCM 30846</strain>
    </source>
</reference>
<name>A0ABP7DQF3_9ACTN</name>
<dbReference type="Proteomes" id="UP001499884">
    <property type="component" value="Unassembled WGS sequence"/>
</dbReference>
<keyword evidence="2" id="KW-1185">Reference proteome</keyword>
<protein>
    <submittedName>
        <fullName evidence="1">Uncharacterized protein</fullName>
    </submittedName>
</protein>
<sequence>MLEIRPEGFAGRTSQVLLDGAPVARWSARAWRSGGEIELAGETLVLRPAGWGRSFEMLAGERVRATARREGGHWRIAGEGAEYELTRPAGLRGRRRLLHGGRSVGEFRRTGLRGGLAADLSDVPATLQVFTGLVVLALWRRRNAAAAAAASGG</sequence>
<proteinExistence type="predicted"/>
<evidence type="ECO:0000313" key="1">
    <source>
        <dbReference type="EMBL" id="GAA3707749.1"/>
    </source>
</evidence>